<accession>A0A372LFP7</accession>
<dbReference type="Pfam" id="PF00440">
    <property type="entry name" value="TetR_N"/>
    <property type="match status" value="1"/>
</dbReference>
<name>A0A372LFP7_9BACI</name>
<reference evidence="5 6" key="1">
    <citation type="submission" date="2018-08" db="EMBL/GenBank/DDBJ databases">
        <title>Bacillus chawlae sp. nov., Bacillus glennii sp. nov., and Bacillus saganii sp. nov. Isolated from the Vehicle Assembly Building at Kennedy Space Center where the Viking Spacecraft were Assembled.</title>
        <authorList>
            <person name="Seuylemezian A."/>
            <person name="Vaishampayan P."/>
        </authorList>
    </citation>
    <scope>NUCLEOTIDE SEQUENCE [LARGE SCALE GENOMIC DNA]</scope>
    <source>
        <strain evidence="5 6">V44-8</strain>
    </source>
</reference>
<organism evidence="5 6">
    <name type="scientific">Peribacillus glennii</name>
    <dbReference type="NCBI Taxonomy" id="2303991"/>
    <lineage>
        <taxon>Bacteria</taxon>
        <taxon>Bacillati</taxon>
        <taxon>Bacillota</taxon>
        <taxon>Bacilli</taxon>
        <taxon>Bacillales</taxon>
        <taxon>Bacillaceae</taxon>
        <taxon>Peribacillus</taxon>
    </lineage>
</organism>
<dbReference type="OrthoDB" id="9814200at2"/>
<evidence type="ECO:0000313" key="6">
    <source>
        <dbReference type="Proteomes" id="UP000262939"/>
    </source>
</evidence>
<proteinExistence type="predicted"/>
<evidence type="ECO:0000256" key="3">
    <source>
        <dbReference type="PROSITE-ProRule" id="PRU00335"/>
    </source>
</evidence>
<evidence type="ECO:0000313" key="5">
    <source>
        <dbReference type="EMBL" id="RFU64802.1"/>
    </source>
</evidence>
<keyword evidence="1" id="KW-0678">Repressor</keyword>
<dbReference type="SUPFAM" id="SSF46689">
    <property type="entry name" value="Homeodomain-like"/>
    <property type="match status" value="1"/>
</dbReference>
<dbReference type="InterPro" id="IPR001647">
    <property type="entry name" value="HTH_TetR"/>
</dbReference>
<evidence type="ECO:0000256" key="1">
    <source>
        <dbReference type="ARBA" id="ARBA00022491"/>
    </source>
</evidence>
<dbReference type="GO" id="GO:0003677">
    <property type="term" value="F:DNA binding"/>
    <property type="evidence" value="ECO:0007669"/>
    <property type="project" value="UniProtKB-UniRule"/>
</dbReference>
<protein>
    <submittedName>
        <fullName evidence="5">TetR/AcrR family transcriptional regulator</fullName>
    </submittedName>
</protein>
<keyword evidence="6" id="KW-1185">Reference proteome</keyword>
<keyword evidence="2 3" id="KW-0238">DNA-binding</keyword>
<dbReference type="PANTHER" id="PTHR43479:SF11">
    <property type="entry name" value="ACREF_ENVCD OPERON REPRESSOR-RELATED"/>
    <property type="match status" value="1"/>
</dbReference>
<dbReference type="EMBL" id="QVTD01000003">
    <property type="protein sequence ID" value="RFU64802.1"/>
    <property type="molecule type" value="Genomic_DNA"/>
</dbReference>
<dbReference type="InterPro" id="IPR009057">
    <property type="entry name" value="Homeodomain-like_sf"/>
</dbReference>
<dbReference type="PANTHER" id="PTHR43479">
    <property type="entry name" value="ACREF/ENVCD OPERON REPRESSOR-RELATED"/>
    <property type="match status" value="1"/>
</dbReference>
<feature type="domain" description="HTH tetR-type" evidence="4">
    <location>
        <begin position="12"/>
        <end position="72"/>
    </location>
</feature>
<dbReference type="Gene3D" id="1.10.357.10">
    <property type="entry name" value="Tetracycline Repressor, domain 2"/>
    <property type="match status" value="1"/>
</dbReference>
<comment type="caution">
    <text evidence="5">The sequence shown here is derived from an EMBL/GenBank/DDBJ whole genome shotgun (WGS) entry which is preliminary data.</text>
</comment>
<gene>
    <name evidence="5" type="ORF">D0466_02435</name>
</gene>
<feature type="DNA-binding region" description="H-T-H motif" evidence="3">
    <location>
        <begin position="35"/>
        <end position="54"/>
    </location>
</feature>
<dbReference type="AlphaFoldDB" id="A0A372LFP7"/>
<dbReference type="Proteomes" id="UP000262939">
    <property type="component" value="Unassembled WGS sequence"/>
</dbReference>
<dbReference type="InterPro" id="IPR050624">
    <property type="entry name" value="HTH-type_Tx_Regulator"/>
</dbReference>
<dbReference type="PRINTS" id="PR00455">
    <property type="entry name" value="HTHTETR"/>
</dbReference>
<dbReference type="Gene3D" id="1.10.10.60">
    <property type="entry name" value="Homeodomain-like"/>
    <property type="match status" value="1"/>
</dbReference>
<dbReference type="PROSITE" id="PS50977">
    <property type="entry name" value="HTH_TETR_2"/>
    <property type="match status" value="1"/>
</dbReference>
<sequence length="202" mass="23118">MMQMLFATEMPKEAREKIFFAGLQLFTTEGFKNTSVLHIVEMARVSKTTFYQNFSSKEDLIVRLFEELAVEIIEEVKEAFQQEERLTYKAYAGIRRYVEICFTDPKVANLILVESVGISQEVEEVRRAVYRQLADLVYQTVRGELPQTVSEKDIVIVSQAMVGAINEVVIQNFNQPSVEGADFDYLARLLNRIIIGSFVNLA</sequence>
<evidence type="ECO:0000259" key="4">
    <source>
        <dbReference type="PROSITE" id="PS50977"/>
    </source>
</evidence>
<evidence type="ECO:0000256" key="2">
    <source>
        <dbReference type="ARBA" id="ARBA00023125"/>
    </source>
</evidence>